<dbReference type="EC" id="2.3.1.234" evidence="7"/>
<feature type="domain" description="Gcp-like" evidence="8">
    <location>
        <begin position="30"/>
        <end position="317"/>
    </location>
</feature>
<comment type="caution">
    <text evidence="9">The sequence shown here is derived from an EMBL/GenBank/DDBJ whole genome shotgun (WGS) entry which is preliminary data.</text>
</comment>
<feature type="binding site" evidence="7">
    <location>
        <begin position="137"/>
        <end position="141"/>
    </location>
    <ligand>
        <name>substrate</name>
    </ligand>
</feature>
<dbReference type="Gene3D" id="3.30.420.40">
    <property type="match status" value="2"/>
</dbReference>
<dbReference type="InterPro" id="IPR043129">
    <property type="entry name" value="ATPase_NBD"/>
</dbReference>
<protein>
    <recommendedName>
        <fullName evidence="7">tRNA N6-adenosine threonylcarbamoyltransferase</fullName>
        <ecNumber evidence="7">2.3.1.234</ecNumber>
    </recommendedName>
    <alternativeName>
        <fullName evidence="7">N6-L-threonylcarbamoyladenine synthase</fullName>
        <shortName evidence="7">t(6)A synthase</shortName>
    </alternativeName>
    <alternativeName>
        <fullName evidence="7">t(6)A37 threonylcarbamoyladenosine biosynthesis protein TsaD</fullName>
    </alternativeName>
    <alternativeName>
        <fullName evidence="7">tRNA threonylcarbamoyladenosine biosynthesis protein TsaD</fullName>
    </alternativeName>
</protein>
<feature type="binding site" evidence="7">
    <location>
        <position position="186"/>
    </location>
    <ligand>
        <name>substrate</name>
    </ligand>
</feature>
<dbReference type="GO" id="GO:0002949">
    <property type="term" value="P:tRNA threonylcarbamoyladenosine modification"/>
    <property type="evidence" value="ECO:0007669"/>
    <property type="project" value="UniProtKB-UniRule"/>
</dbReference>
<feature type="binding site" evidence="7">
    <location>
        <position position="283"/>
    </location>
    <ligand>
        <name>substrate</name>
    </ligand>
</feature>
<proteinExistence type="inferred from homology"/>
<feature type="binding site" evidence="7">
    <location>
        <position position="182"/>
    </location>
    <ligand>
        <name>substrate</name>
    </ligand>
</feature>
<dbReference type="EMBL" id="JACXWA010000055">
    <property type="protein sequence ID" value="MBD3870345.1"/>
    <property type="molecule type" value="Genomic_DNA"/>
</dbReference>
<dbReference type="NCBIfam" id="TIGR00329">
    <property type="entry name" value="gcp_kae1"/>
    <property type="match status" value="1"/>
</dbReference>
<dbReference type="Proteomes" id="UP000598633">
    <property type="component" value="Unassembled WGS sequence"/>
</dbReference>
<name>A0A8J6Y4P4_9BACT</name>
<dbReference type="GO" id="GO:0061711">
    <property type="term" value="F:tRNA N(6)-L-threonylcarbamoyladenine synthase activity"/>
    <property type="evidence" value="ECO:0007669"/>
    <property type="project" value="UniProtKB-EC"/>
</dbReference>
<dbReference type="InterPro" id="IPR000905">
    <property type="entry name" value="Gcp-like_dom"/>
</dbReference>
<dbReference type="GO" id="GO:0005506">
    <property type="term" value="F:iron ion binding"/>
    <property type="evidence" value="ECO:0007669"/>
    <property type="project" value="UniProtKB-UniRule"/>
</dbReference>
<dbReference type="PANTHER" id="PTHR11735:SF6">
    <property type="entry name" value="TRNA N6-ADENOSINE THREONYLCARBAMOYLTRANSFERASE, MITOCHONDRIAL"/>
    <property type="match status" value="1"/>
</dbReference>
<evidence type="ECO:0000259" key="8">
    <source>
        <dbReference type="Pfam" id="PF00814"/>
    </source>
</evidence>
<dbReference type="PANTHER" id="PTHR11735">
    <property type="entry name" value="TRNA N6-ADENOSINE THREONYLCARBAMOYLTRANSFERASE"/>
    <property type="match status" value="1"/>
</dbReference>
<keyword evidence="2 7" id="KW-0819">tRNA processing</keyword>
<evidence type="ECO:0000256" key="6">
    <source>
        <dbReference type="ARBA" id="ARBA00048117"/>
    </source>
</evidence>
<keyword evidence="7" id="KW-0963">Cytoplasm</keyword>
<feature type="binding site" evidence="7">
    <location>
        <position position="113"/>
    </location>
    <ligand>
        <name>Fe cation</name>
        <dbReference type="ChEBI" id="CHEBI:24875"/>
    </ligand>
</feature>
<evidence type="ECO:0000313" key="9">
    <source>
        <dbReference type="EMBL" id="MBD3870345.1"/>
    </source>
</evidence>
<evidence type="ECO:0000256" key="7">
    <source>
        <dbReference type="HAMAP-Rule" id="MF_01445"/>
    </source>
</evidence>
<comment type="subcellular location">
    <subcellularLocation>
        <location evidence="7">Cytoplasm</location>
    </subcellularLocation>
</comment>
<evidence type="ECO:0000256" key="1">
    <source>
        <dbReference type="ARBA" id="ARBA00022679"/>
    </source>
</evidence>
<dbReference type="AlphaFoldDB" id="A0A8J6Y4P4"/>
<dbReference type="SUPFAM" id="SSF53067">
    <property type="entry name" value="Actin-like ATPase domain"/>
    <property type="match status" value="2"/>
</dbReference>
<dbReference type="HAMAP" id="MF_01445">
    <property type="entry name" value="TsaD"/>
    <property type="match status" value="1"/>
</dbReference>
<comment type="cofactor">
    <cofactor evidence="7">
        <name>Fe(2+)</name>
        <dbReference type="ChEBI" id="CHEBI:29033"/>
    </cofactor>
    <text evidence="7">Binds 1 Fe(2+) ion per subunit.</text>
</comment>
<accession>A0A8J6Y4P4</accession>
<dbReference type="InterPro" id="IPR017861">
    <property type="entry name" value="KAE1/TsaD"/>
</dbReference>
<comment type="catalytic activity">
    <reaction evidence="6 7">
        <text>L-threonylcarbamoyladenylate + adenosine(37) in tRNA = N(6)-L-threonylcarbamoyladenosine(37) in tRNA + AMP + H(+)</text>
        <dbReference type="Rhea" id="RHEA:37059"/>
        <dbReference type="Rhea" id="RHEA-COMP:10162"/>
        <dbReference type="Rhea" id="RHEA-COMP:10163"/>
        <dbReference type="ChEBI" id="CHEBI:15378"/>
        <dbReference type="ChEBI" id="CHEBI:73682"/>
        <dbReference type="ChEBI" id="CHEBI:74411"/>
        <dbReference type="ChEBI" id="CHEBI:74418"/>
        <dbReference type="ChEBI" id="CHEBI:456215"/>
        <dbReference type="EC" id="2.3.1.234"/>
    </reaction>
</comment>
<dbReference type="Pfam" id="PF00814">
    <property type="entry name" value="TsaD"/>
    <property type="match status" value="1"/>
</dbReference>
<evidence type="ECO:0000256" key="2">
    <source>
        <dbReference type="ARBA" id="ARBA00022694"/>
    </source>
</evidence>
<keyword evidence="3 7" id="KW-0479">Metal-binding</keyword>
<dbReference type="InterPro" id="IPR022450">
    <property type="entry name" value="TsaD"/>
</dbReference>
<keyword evidence="1 7" id="KW-0808">Transferase</keyword>
<feature type="binding site" evidence="7">
    <location>
        <position position="109"/>
    </location>
    <ligand>
        <name>Fe cation</name>
        <dbReference type="ChEBI" id="CHEBI:24875"/>
    </ligand>
</feature>
<keyword evidence="4 7" id="KW-0408">Iron</keyword>
<evidence type="ECO:0000313" key="10">
    <source>
        <dbReference type="Proteomes" id="UP000598633"/>
    </source>
</evidence>
<gene>
    <name evidence="7 9" type="primary">tsaD</name>
    <name evidence="9" type="ORF">IFJ97_03165</name>
</gene>
<evidence type="ECO:0000256" key="4">
    <source>
        <dbReference type="ARBA" id="ARBA00023004"/>
    </source>
</evidence>
<dbReference type="GO" id="GO:0005737">
    <property type="term" value="C:cytoplasm"/>
    <property type="evidence" value="ECO:0007669"/>
    <property type="project" value="UniProtKB-SubCell"/>
</dbReference>
<dbReference type="PRINTS" id="PR00789">
    <property type="entry name" value="OSIALOPTASE"/>
</dbReference>
<comment type="similarity">
    <text evidence="7">Belongs to the KAE1 / TsaD family.</text>
</comment>
<evidence type="ECO:0000256" key="3">
    <source>
        <dbReference type="ARBA" id="ARBA00022723"/>
    </source>
</evidence>
<dbReference type="NCBIfam" id="TIGR03723">
    <property type="entry name" value="T6A_TsaD_YgjD"/>
    <property type="match status" value="1"/>
</dbReference>
<evidence type="ECO:0000256" key="5">
    <source>
        <dbReference type="ARBA" id="ARBA00023315"/>
    </source>
</evidence>
<comment type="function">
    <text evidence="7">Required for the formation of a threonylcarbamoyl group on adenosine at position 37 (t(6)A37) in tRNAs that read codons beginning with adenine. Is involved in the transfer of the threonylcarbamoyl moiety of threonylcarbamoyl-AMP (TC-AMP) to the N6 group of A37, together with TsaE and TsaB. TsaD likely plays a direct catalytic role in this reaction.</text>
</comment>
<reference evidence="9 10" key="1">
    <citation type="submission" date="2020-08" db="EMBL/GenBank/DDBJ databases">
        <title>Acidobacteriota in marine sediments use diverse sulfur dissimilation pathways.</title>
        <authorList>
            <person name="Wasmund K."/>
        </authorList>
    </citation>
    <scope>NUCLEOTIDE SEQUENCE [LARGE SCALE GENOMIC DNA]</scope>
    <source>
        <strain evidence="9">MAG AM3-A</strain>
    </source>
</reference>
<organism evidence="9 10">
    <name type="scientific">Candidatus Sulfomarinibacter kjeldsenii</name>
    <dbReference type="NCBI Taxonomy" id="2885994"/>
    <lineage>
        <taxon>Bacteria</taxon>
        <taxon>Pseudomonadati</taxon>
        <taxon>Acidobacteriota</taxon>
        <taxon>Thermoanaerobaculia</taxon>
        <taxon>Thermoanaerobaculales</taxon>
        <taxon>Candidatus Sulfomarinibacteraceae</taxon>
        <taxon>Candidatus Sulfomarinibacter</taxon>
    </lineage>
</organism>
<sequence>MLRTIGIETSCDESAVAIVDSDGRVEVSLLSSQIAAHAPFGGVVPELASREHLKALPYLVNQALEAAHGPVEMVAVTAGPGLIGALLVGVRFAAAFAWGRGLPLVAVDHLEGHLVSSLLCLDGGPARPEPDRVLALVASGGHSSWYLMDHGSRVRLGRTRDDAAGESFDKVAQVLGLGYPGGPAIDALARYGDSSAVPLPRPRLKDAPFDFSFSGLKSAAVRWIRKHELVDDAADGGESSAPIRDLAASFEAAVVEQLLSPLPELAAIHRPQLVTASGGVAANSLLRNSLSEWGREHNVETLLPEPALTTDNAVMIAHAGQLAHRGGRSDDPRRLDARAREVWQPPGMRRGLSRAGV</sequence>
<keyword evidence="5 7" id="KW-0012">Acyltransferase</keyword>
<feature type="binding site" evidence="7">
    <location>
        <position position="311"/>
    </location>
    <ligand>
        <name>Fe cation</name>
        <dbReference type="ChEBI" id="CHEBI:24875"/>
    </ligand>
</feature>
<feature type="binding site" evidence="7">
    <location>
        <position position="169"/>
    </location>
    <ligand>
        <name>substrate</name>
    </ligand>
</feature>